<evidence type="ECO:0000256" key="3">
    <source>
        <dbReference type="ARBA" id="ARBA00023291"/>
    </source>
</evidence>
<dbReference type="InterPro" id="IPR006137">
    <property type="entry name" value="NADH_UbQ_OxRdtase-like_20kDa"/>
</dbReference>
<sequence>MAAAKLKVATVSLAGCFGCHMSFLDIDERLLPLLELVEFDRSPITDIKHCGPCDIGLIEGGICNAENVHVLREFRDNCKILVAMGACAVNGGLPAQRNHLPLSDILQEVYRTGHGLAPGSRIPNDPELPLPLNQVHPVHEIVKIDYFLPGCPPSGDAIWSFLNDLIAGKEPTLGHGLLHYD</sequence>
<evidence type="ECO:0000256" key="2">
    <source>
        <dbReference type="ARBA" id="ARBA00023002"/>
    </source>
</evidence>
<gene>
    <name evidence="5" type="ORF">ACFO6X_01405</name>
</gene>
<evidence type="ECO:0000313" key="6">
    <source>
        <dbReference type="Proteomes" id="UP001596001"/>
    </source>
</evidence>
<accession>A0ABV9Q805</accession>
<dbReference type="EMBL" id="JBHSHJ010000001">
    <property type="protein sequence ID" value="MFC4787651.1"/>
    <property type="molecule type" value="Genomic_DNA"/>
</dbReference>
<keyword evidence="3" id="KW-0003">3Fe-4S</keyword>
<dbReference type="Proteomes" id="UP001596001">
    <property type="component" value="Unassembled WGS sequence"/>
</dbReference>
<keyword evidence="3" id="KW-0411">Iron-sulfur</keyword>
<keyword evidence="6" id="KW-1185">Reference proteome</keyword>
<comment type="cofactor">
    <cofactor evidence="1">
        <name>[3Fe-4S] cluster</name>
        <dbReference type="ChEBI" id="CHEBI:21137"/>
    </cofactor>
</comment>
<keyword evidence="2" id="KW-0560">Oxidoreductase</keyword>
<protein>
    <submittedName>
        <fullName evidence="5">NADP oxidoreductase</fullName>
    </submittedName>
</protein>
<dbReference type="PANTHER" id="PTHR42845">
    <property type="entry name" value="COENZYME F420-REDUCING HYDROGENASE, GAMMA SUBUNIT"/>
    <property type="match status" value="1"/>
</dbReference>
<feature type="domain" description="NADH:ubiquinone oxidoreductase-like 20kDa subunit" evidence="4">
    <location>
        <begin position="16"/>
        <end position="164"/>
    </location>
</feature>
<name>A0ABV9Q805_9BURK</name>
<dbReference type="InterPro" id="IPR037024">
    <property type="entry name" value="NiFe_Hase_small_N_sf"/>
</dbReference>
<keyword evidence="3" id="KW-0408">Iron</keyword>
<dbReference type="PANTHER" id="PTHR42845:SF1">
    <property type="entry name" value="HYDROGENASE SMALL SUBUNIT"/>
    <property type="match status" value="1"/>
</dbReference>
<evidence type="ECO:0000259" key="4">
    <source>
        <dbReference type="Pfam" id="PF01058"/>
    </source>
</evidence>
<evidence type="ECO:0000256" key="1">
    <source>
        <dbReference type="ARBA" id="ARBA00001927"/>
    </source>
</evidence>
<keyword evidence="3" id="KW-0479">Metal-binding</keyword>
<dbReference type="Gene3D" id="3.40.50.700">
    <property type="entry name" value="NADH:ubiquinone oxidoreductase-like, 20kDa subunit"/>
    <property type="match status" value="1"/>
</dbReference>
<dbReference type="SUPFAM" id="SSF56770">
    <property type="entry name" value="HydA/Nqo6-like"/>
    <property type="match status" value="1"/>
</dbReference>
<dbReference type="Pfam" id="PF01058">
    <property type="entry name" value="Oxidored_q6"/>
    <property type="match status" value="1"/>
</dbReference>
<dbReference type="RefSeq" id="WP_382429296.1">
    <property type="nucleotide sequence ID" value="NZ_JBHSHJ010000001.1"/>
</dbReference>
<evidence type="ECO:0000313" key="5">
    <source>
        <dbReference type="EMBL" id="MFC4787651.1"/>
    </source>
</evidence>
<reference evidence="6" key="1">
    <citation type="journal article" date="2019" name="Int. J. Syst. Evol. Microbiol.">
        <title>The Global Catalogue of Microorganisms (GCM) 10K type strain sequencing project: providing services to taxonomists for standard genome sequencing and annotation.</title>
        <authorList>
            <consortium name="The Broad Institute Genomics Platform"/>
            <consortium name="The Broad Institute Genome Sequencing Center for Infectious Disease"/>
            <person name="Wu L."/>
            <person name="Ma J."/>
        </authorList>
    </citation>
    <scope>NUCLEOTIDE SEQUENCE [LARGE SCALE GENOMIC DNA]</scope>
    <source>
        <strain evidence="6">CCUG 49452</strain>
    </source>
</reference>
<comment type="caution">
    <text evidence="5">The sequence shown here is derived from an EMBL/GenBank/DDBJ whole genome shotgun (WGS) entry which is preliminary data.</text>
</comment>
<organism evidence="5 6">
    <name type="scientific">Giesbergeria sinuosa</name>
    <dbReference type="NCBI Taxonomy" id="80883"/>
    <lineage>
        <taxon>Bacteria</taxon>
        <taxon>Pseudomonadati</taxon>
        <taxon>Pseudomonadota</taxon>
        <taxon>Betaproteobacteria</taxon>
        <taxon>Burkholderiales</taxon>
        <taxon>Comamonadaceae</taxon>
        <taxon>Giesbergeria</taxon>
    </lineage>
</organism>
<proteinExistence type="predicted"/>
<dbReference type="InterPro" id="IPR051349">
    <property type="entry name" value="Hydrogenase_assoc-protein"/>
</dbReference>